<evidence type="ECO:0000313" key="2">
    <source>
        <dbReference type="Proteomes" id="UP001150924"/>
    </source>
</evidence>
<keyword evidence="2" id="KW-1185">Reference proteome</keyword>
<organism evidence="1 2">
    <name type="scientific">Nannocystis pusilla</name>
    <dbReference type="NCBI Taxonomy" id="889268"/>
    <lineage>
        <taxon>Bacteria</taxon>
        <taxon>Pseudomonadati</taxon>
        <taxon>Myxococcota</taxon>
        <taxon>Polyangia</taxon>
        <taxon>Nannocystales</taxon>
        <taxon>Nannocystaceae</taxon>
        <taxon>Nannocystis</taxon>
    </lineage>
</organism>
<protein>
    <submittedName>
        <fullName evidence="1">Uncharacterized protein</fullName>
    </submittedName>
</protein>
<dbReference type="RefSeq" id="WP_267775231.1">
    <property type="nucleotide sequence ID" value="NZ_JAPNKE010000002.1"/>
</dbReference>
<accession>A0A9X3EYP1</accession>
<evidence type="ECO:0000313" key="1">
    <source>
        <dbReference type="EMBL" id="MCY1011910.1"/>
    </source>
</evidence>
<dbReference type="Proteomes" id="UP001150924">
    <property type="component" value="Unassembled WGS sequence"/>
</dbReference>
<comment type="caution">
    <text evidence="1">The sequence shown here is derived from an EMBL/GenBank/DDBJ whole genome shotgun (WGS) entry which is preliminary data.</text>
</comment>
<gene>
    <name evidence="1" type="ORF">OV079_41425</name>
</gene>
<reference evidence="1" key="1">
    <citation type="submission" date="2022-11" db="EMBL/GenBank/DDBJ databases">
        <title>Minimal conservation of predation-associated metabolite biosynthetic gene clusters underscores biosynthetic potential of Myxococcota including descriptions for ten novel species: Archangium lansinium sp. nov., Myxococcus landrumus sp. nov., Nannocystis bai.</title>
        <authorList>
            <person name="Ahearne A."/>
            <person name="Stevens C."/>
            <person name="Phillips K."/>
        </authorList>
    </citation>
    <scope>NUCLEOTIDE SEQUENCE</scope>
    <source>
        <strain evidence="1">Na p29</strain>
    </source>
</reference>
<name>A0A9X3EYP1_9BACT</name>
<dbReference type="EMBL" id="JAPNKE010000002">
    <property type="protein sequence ID" value="MCY1011910.1"/>
    <property type="molecule type" value="Genomic_DNA"/>
</dbReference>
<proteinExistence type="predicted"/>
<dbReference type="AlphaFoldDB" id="A0A9X3EYP1"/>
<sequence>MTNHQHIIGSMLQGQPRTAGLLLLPALLAPLPPYLRLPYLPR</sequence>